<keyword evidence="9" id="KW-1185">Reference proteome</keyword>
<dbReference type="InterPro" id="IPR049435">
    <property type="entry name" value="Cas_Cas6_C"/>
</dbReference>
<dbReference type="InterPro" id="IPR010156">
    <property type="entry name" value="CRISPR-assoc_prot_Cas6"/>
</dbReference>
<feature type="active site" description="Proton donor" evidence="6">
    <location>
        <position position="41"/>
    </location>
</feature>
<dbReference type="PANTHER" id="PTHR36984">
    <property type="entry name" value="CRISPR-ASSOCIATED ENDORIBONUCLEASE CAS6 1"/>
    <property type="match status" value="1"/>
</dbReference>
<evidence type="ECO:0000256" key="4">
    <source>
        <dbReference type="PIRNR" id="PIRNR005054"/>
    </source>
</evidence>
<sequence>MQLKLTLTAPEPIQLPFEHNHILQAIIYRWIDHPGLRAYLHDHGFIFEKRPFKLFVFSRLMGKISVREDKKGIVFHPPFRMVIASPIERLVHELAAGLLKRPEIHINGQNAVVESVEAVSTVVADRSITVRAISPITVYSRLESSGRPFTYYYSPFESRFEALVRHNLRKKYILVFARPPEDPSFQVEPIYVHKEDQKIVRFRGTIIKGWLGTYRLTGDPKLLELALSAGLGSKNSQGFGCVVPTLASERNKTGHPVR</sequence>
<comment type="function">
    <text evidence="4">CRISPR (clustered regularly interspaced short palindromic repeat), is an adaptive immune system that provides protection against mobile genetic elements (viruses, transposable elements and conjugative plasmids). CRISPR clusters contain sequences complementary to antecedent mobile elements and target invading nucleic acids. CRISPR clusters are transcribed and processed into CRISPR RNA (crRNA).</text>
</comment>
<evidence type="ECO:0000256" key="5">
    <source>
        <dbReference type="PIRSR" id="PIRSR005054-1"/>
    </source>
</evidence>
<evidence type="ECO:0000259" key="7">
    <source>
        <dbReference type="Pfam" id="PF01881"/>
    </source>
</evidence>
<dbReference type="Pfam" id="PF01881">
    <property type="entry name" value="Cas_Cas6_C"/>
    <property type="match status" value="1"/>
</dbReference>
<dbReference type="GO" id="GO:0003723">
    <property type="term" value="F:RNA binding"/>
    <property type="evidence" value="ECO:0007669"/>
    <property type="project" value="UniProtKB-KW"/>
</dbReference>
<dbReference type="InterPro" id="IPR045747">
    <property type="entry name" value="CRISPR-assoc_prot_Cas6_N_sf"/>
</dbReference>
<evidence type="ECO:0000256" key="1">
    <source>
        <dbReference type="ARBA" id="ARBA00005937"/>
    </source>
</evidence>
<dbReference type="RefSeq" id="WP_066199060.1">
    <property type="nucleotide sequence ID" value="NZ_CBCSAS010000012.1"/>
</dbReference>
<dbReference type="NCBIfam" id="TIGR01877">
    <property type="entry name" value="cas_cas6"/>
    <property type="match status" value="1"/>
</dbReference>
<dbReference type="CDD" id="cd21140">
    <property type="entry name" value="Cas6_I-like"/>
    <property type="match status" value="1"/>
</dbReference>
<dbReference type="GO" id="GO:0016788">
    <property type="term" value="F:hydrolase activity, acting on ester bonds"/>
    <property type="evidence" value="ECO:0007669"/>
    <property type="project" value="InterPro"/>
</dbReference>
<evidence type="ECO:0000256" key="6">
    <source>
        <dbReference type="PIRSR" id="PIRSR005054-50"/>
    </source>
</evidence>
<dbReference type="PANTHER" id="PTHR36984:SF1">
    <property type="entry name" value="CRISPR-ASSOCIATED ENDORIBONUCLEASE CAS6 1"/>
    <property type="match status" value="1"/>
</dbReference>
<dbReference type="Pfam" id="PF21350">
    <property type="entry name" value="Cas6_I-A"/>
    <property type="match status" value="1"/>
</dbReference>
<protein>
    <recommendedName>
        <fullName evidence="4">CRISPR-associated endoribonuclease</fullName>
    </recommendedName>
</protein>
<dbReference type="GO" id="GO:0051607">
    <property type="term" value="P:defense response to virus"/>
    <property type="evidence" value="ECO:0007669"/>
    <property type="project" value="UniProtKB-KW"/>
</dbReference>
<dbReference type="EMBL" id="JXBB01000006">
    <property type="protein sequence ID" value="OAR05039.1"/>
    <property type="molecule type" value="Genomic_DNA"/>
</dbReference>
<dbReference type="Proteomes" id="UP000243024">
    <property type="component" value="Unassembled WGS sequence"/>
</dbReference>
<dbReference type="Gene3D" id="3.30.70.1890">
    <property type="match status" value="1"/>
</dbReference>
<evidence type="ECO:0000313" key="9">
    <source>
        <dbReference type="Proteomes" id="UP000243024"/>
    </source>
</evidence>
<keyword evidence="2" id="KW-0694">RNA-binding</keyword>
<evidence type="ECO:0000256" key="3">
    <source>
        <dbReference type="ARBA" id="ARBA00023118"/>
    </source>
</evidence>
<feature type="site" description="Transition state stabilizer" evidence="5">
    <location>
        <position position="53"/>
    </location>
</feature>
<name>A0A132MGJ5_HYDSH</name>
<keyword evidence="3" id="KW-0051">Antiviral defense</keyword>
<accession>A0A132MGJ5</accession>
<dbReference type="OrthoDB" id="9797488at2"/>
<comment type="caution">
    <text evidence="8">The sequence shown here is derived from an EMBL/GenBank/DDBJ whole genome shotgun (WGS) entry which is preliminary data.</text>
</comment>
<dbReference type="PIRSF" id="PIRSF005054">
    <property type="entry name" value="PF1131"/>
    <property type="match status" value="1"/>
</dbReference>
<reference evidence="8 9" key="1">
    <citation type="submission" date="2015-09" db="EMBL/GenBank/DDBJ databases">
        <title>Draft genome sequence of Hydrogenibacillus schlegelii DSM 2000.</title>
        <authorList>
            <person name="Hemp J."/>
        </authorList>
    </citation>
    <scope>NUCLEOTIDE SEQUENCE [LARGE SCALE GENOMIC DNA]</scope>
    <source>
        <strain evidence="8 9">MA 48</strain>
    </source>
</reference>
<evidence type="ECO:0000313" key="8">
    <source>
        <dbReference type="EMBL" id="OAR05039.1"/>
    </source>
</evidence>
<feature type="active site" description="Proton acceptor" evidence="6">
    <location>
        <position position="28"/>
    </location>
</feature>
<proteinExistence type="inferred from homology"/>
<dbReference type="AlphaFoldDB" id="A0A132MGJ5"/>
<dbReference type="STRING" id="1484.SA87_05945"/>
<evidence type="ECO:0000256" key="2">
    <source>
        <dbReference type="ARBA" id="ARBA00022884"/>
    </source>
</evidence>
<gene>
    <name evidence="8" type="ORF">SA87_05945</name>
</gene>
<dbReference type="Gene3D" id="3.30.70.1900">
    <property type="match status" value="1"/>
</dbReference>
<feature type="domain" description="CRISPR associated protein Cas6 C-terminal" evidence="7">
    <location>
        <begin position="125"/>
        <end position="242"/>
    </location>
</feature>
<comment type="similarity">
    <text evidence="1 4">Belongs to the CRISPR-associated protein Cas6/Cse3/CasE family.</text>
</comment>
<organism evidence="8 9">
    <name type="scientific">Hydrogenibacillus schlegelii</name>
    <name type="common">Bacillus schlegelii</name>
    <dbReference type="NCBI Taxonomy" id="1484"/>
    <lineage>
        <taxon>Bacteria</taxon>
        <taxon>Bacillati</taxon>
        <taxon>Bacillota</taxon>
        <taxon>Bacilli</taxon>
        <taxon>Bacillales</taxon>
        <taxon>Bacillales Family X. Incertae Sedis</taxon>
        <taxon>Hydrogenibacillus</taxon>
    </lineage>
</organism>